<organism evidence="1 2">
    <name type="scientific">Vagococcus entomophilus</name>
    <dbReference type="NCBI Taxonomy" id="1160095"/>
    <lineage>
        <taxon>Bacteria</taxon>
        <taxon>Bacillati</taxon>
        <taxon>Bacillota</taxon>
        <taxon>Bacilli</taxon>
        <taxon>Lactobacillales</taxon>
        <taxon>Enterococcaceae</taxon>
        <taxon>Vagococcus</taxon>
    </lineage>
</organism>
<dbReference type="AlphaFoldDB" id="A0A430AKN1"/>
<sequence>MTLSNDQRAHDLAVSIFSIQYQEKISQIMGSNKTIELDLELYDSLYRDIKKHLDEDNEKNNA</sequence>
<proteinExistence type="predicted"/>
<evidence type="ECO:0000313" key="1">
    <source>
        <dbReference type="EMBL" id="RSU08645.1"/>
    </source>
</evidence>
<reference evidence="1 2" key="1">
    <citation type="submission" date="2017-05" db="EMBL/GenBank/DDBJ databases">
        <title>Vagococcus spp. assemblies.</title>
        <authorList>
            <person name="Gulvik C.A."/>
        </authorList>
    </citation>
    <scope>NUCLEOTIDE SEQUENCE [LARGE SCALE GENOMIC DNA]</scope>
    <source>
        <strain evidence="1 2">DSM 24756</strain>
    </source>
</reference>
<gene>
    <name evidence="1" type="ORF">CBF30_05305</name>
</gene>
<keyword evidence="2" id="KW-1185">Reference proteome</keyword>
<dbReference type="OrthoDB" id="2243190at2"/>
<comment type="caution">
    <text evidence="1">The sequence shown here is derived from an EMBL/GenBank/DDBJ whole genome shotgun (WGS) entry which is preliminary data.</text>
</comment>
<accession>A0A430AKN1</accession>
<dbReference type="EMBL" id="NGJZ01000001">
    <property type="protein sequence ID" value="RSU08645.1"/>
    <property type="molecule type" value="Genomic_DNA"/>
</dbReference>
<dbReference type="RefSeq" id="WP_126823442.1">
    <property type="nucleotide sequence ID" value="NZ_JBHLWU010000001.1"/>
</dbReference>
<protein>
    <submittedName>
        <fullName evidence="1">Uncharacterized protein</fullName>
    </submittedName>
</protein>
<dbReference type="Proteomes" id="UP000288669">
    <property type="component" value="Unassembled WGS sequence"/>
</dbReference>
<name>A0A430AKN1_9ENTE</name>
<evidence type="ECO:0000313" key="2">
    <source>
        <dbReference type="Proteomes" id="UP000288669"/>
    </source>
</evidence>